<feature type="domain" description="MobA-like NTP transferase" evidence="18">
    <location>
        <begin position="2"/>
        <end position="107"/>
    </location>
</feature>
<dbReference type="EMBL" id="CASHTH010003502">
    <property type="protein sequence ID" value="CAI8045719.1"/>
    <property type="molecule type" value="Genomic_DNA"/>
</dbReference>
<keyword evidence="5" id="KW-0963">Cytoplasm</keyword>
<evidence type="ECO:0000256" key="7">
    <source>
        <dbReference type="ARBA" id="ARBA00022695"/>
    </source>
</evidence>
<evidence type="ECO:0000256" key="15">
    <source>
        <dbReference type="ARBA" id="ARBA00023316"/>
    </source>
</evidence>
<evidence type="ECO:0000256" key="13">
    <source>
        <dbReference type="ARBA" id="ARBA00023268"/>
    </source>
</evidence>
<comment type="similarity">
    <text evidence="4">In the N-terminal section; belongs to the N-acetylglucosamine-1-phosphate uridyltransferase family.</text>
</comment>
<dbReference type="SUPFAM" id="SSF51161">
    <property type="entry name" value="Trimeric LpxA-like enzymes"/>
    <property type="match status" value="1"/>
</dbReference>
<organism evidence="19 20">
    <name type="scientific">Geodia barretti</name>
    <name type="common">Barrett's horny sponge</name>
    <dbReference type="NCBI Taxonomy" id="519541"/>
    <lineage>
        <taxon>Eukaryota</taxon>
        <taxon>Metazoa</taxon>
        <taxon>Porifera</taxon>
        <taxon>Demospongiae</taxon>
        <taxon>Heteroscleromorpha</taxon>
        <taxon>Tetractinellida</taxon>
        <taxon>Astrophorina</taxon>
        <taxon>Geodiidae</taxon>
        <taxon>Geodia</taxon>
    </lineage>
</organism>
<evidence type="ECO:0000256" key="9">
    <source>
        <dbReference type="ARBA" id="ARBA00022737"/>
    </source>
</evidence>
<dbReference type="CDD" id="cd03353">
    <property type="entry name" value="LbH_GlmU_C"/>
    <property type="match status" value="1"/>
</dbReference>
<evidence type="ECO:0000256" key="8">
    <source>
        <dbReference type="ARBA" id="ARBA00022723"/>
    </source>
</evidence>
<comment type="similarity">
    <text evidence="3">In the C-terminal section; belongs to the transferase hexapeptide repeat family.</text>
</comment>
<dbReference type="InterPro" id="IPR038009">
    <property type="entry name" value="GlmU_C_LbH"/>
</dbReference>
<dbReference type="GO" id="GO:0000902">
    <property type="term" value="P:cell morphogenesis"/>
    <property type="evidence" value="ECO:0007669"/>
    <property type="project" value="InterPro"/>
</dbReference>
<dbReference type="Proteomes" id="UP001174909">
    <property type="component" value="Unassembled WGS sequence"/>
</dbReference>
<dbReference type="InterPro" id="IPR050065">
    <property type="entry name" value="GlmU-like"/>
</dbReference>
<dbReference type="GO" id="GO:0071555">
    <property type="term" value="P:cell wall organization"/>
    <property type="evidence" value="ECO:0007669"/>
    <property type="project" value="UniProtKB-KW"/>
</dbReference>
<dbReference type="InterPro" id="IPR029044">
    <property type="entry name" value="Nucleotide-diphossugar_trans"/>
</dbReference>
<keyword evidence="9" id="KW-0677">Repeat</keyword>
<dbReference type="InterPro" id="IPR025877">
    <property type="entry name" value="MobA-like_NTP_Trfase"/>
</dbReference>
<comment type="catalytic activity">
    <reaction evidence="17">
        <text>N-acetyl-alpha-D-glucosamine 1-phosphate + UTP + H(+) = UDP-N-acetyl-alpha-D-glucosamine + diphosphate</text>
        <dbReference type="Rhea" id="RHEA:13509"/>
        <dbReference type="ChEBI" id="CHEBI:15378"/>
        <dbReference type="ChEBI" id="CHEBI:33019"/>
        <dbReference type="ChEBI" id="CHEBI:46398"/>
        <dbReference type="ChEBI" id="CHEBI:57705"/>
        <dbReference type="ChEBI" id="CHEBI:57776"/>
        <dbReference type="EC" id="2.7.7.23"/>
    </reaction>
</comment>
<dbReference type="InterPro" id="IPR001451">
    <property type="entry name" value="Hexapep"/>
</dbReference>
<evidence type="ECO:0000256" key="5">
    <source>
        <dbReference type="ARBA" id="ARBA00022490"/>
    </source>
</evidence>
<accession>A0AA35TD20</accession>
<dbReference type="Pfam" id="PF14602">
    <property type="entry name" value="Hexapep_2"/>
    <property type="match status" value="2"/>
</dbReference>
<keyword evidence="10" id="KW-0460">Magnesium</keyword>
<dbReference type="AlphaFoldDB" id="A0AA35TD20"/>
<dbReference type="Gene3D" id="3.90.550.10">
    <property type="entry name" value="Spore Coat Polysaccharide Biosynthesis Protein SpsA, Chain A"/>
    <property type="match status" value="1"/>
</dbReference>
<evidence type="ECO:0000256" key="11">
    <source>
        <dbReference type="ARBA" id="ARBA00022960"/>
    </source>
</evidence>
<dbReference type="GO" id="GO:0005737">
    <property type="term" value="C:cytoplasm"/>
    <property type="evidence" value="ECO:0007669"/>
    <property type="project" value="UniProtKB-SubCell"/>
</dbReference>
<evidence type="ECO:0000256" key="12">
    <source>
        <dbReference type="ARBA" id="ARBA00022984"/>
    </source>
</evidence>
<evidence type="ECO:0000313" key="20">
    <source>
        <dbReference type="Proteomes" id="UP001174909"/>
    </source>
</evidence>
<comment type="caution">
    <text evidence="19">The sequence shown here is derived from an EMBL/GenBank/DDBJ whole genome shotgun (WGS) entry which is preliminary data.</text>
</comment>
<evidence type="ECO:0000259" key="18">
    <source>
        <dbReference type="Pfam" id="PF12804"/>
    </source>
</evidence>
<keyword evidence="20" id="KW-1185">Reference proteome</keyword>
<name>A0AA35TD20_GEOBA</name>
<evidence type="ECO:0000256" key="3">
    <source>
        <dbReference type="ARBA" id="ARBA00007707"/>
    </source>
</evidence>
<dbReference type="GO" id="GO:0019134">
    <property type="term" value="F:glucosamine-1-phosphate N-acetyltransferase activity"/>
    <property type="evidence" value="ECO:0007669"/>
    <property type="project" value="UniProtKB-EC"/>
</dbReference>
<comment type="subcellular location">
    <subcellularLocation>
        <location evidence="2">Cytoplasm</location>
    </subcellularLocation>
</comment>
<dbReference type="GO" id="GO:0008360">
    <property type="term" value="P:regulation of cell shape"/>
    <property type="evidence" value="ECO:0007669"/>
    <property type="project" value="UniProtKB-KW"/>
</dbReference>
<dbReference type="PANTHER" id="PTHR43584">
    <property type="entry name" value="NUCLEOTIDYL TRANSFERASE"/>
    <property type="match status" value="1"/>
</dbReference>
<sequence>MRSRTPKPLHRVAGKELIRFPVELLAGCGVQQIMVVASPDNFDAIYSVLGDGVTYAVQPNPDGTADALACALAQLPTVPPLVLVMAGDTPLVRLESVQKLAAEHASVPDRRMTILSAADAFSEDLGRIERASVTSDGRVGSVSAIVEAADRVRQTYGPAEVNTGVYCFSGDWVAEHIGNVAPAPSGERYLTALVATGADRGEDIAAMPIALADESMGVNTREQLAGVEAALRDRINCHWMANGVTIVDLATTYIDAGVAIGMDTVVLPNTMLSGNTNIGEECQIGPNSVIQDTHIGDRCRVLASFLEGAHVASDVSIGPYCHLRPDTSIANGVHLGNFVEVKNSHVGANTAAGHFCYLGDADIGAGANIGAGTVTCNFDGVEKHRTAVGDGAFIGSDTMLVAPVSVGRGAATGAGSVVTKDVPAGRRAVGVPARLIPNVE</sequence>
<evidence type="ECO:0000256" key="4">
    <source>
        <dbReference type="ARBA" id="ARBA00007947"/>
    </source>
</evidence>
<dbReference type="NCBIfam" id="TIGR01173">
    <property type="entry name" value="glmU"/>
    <property type="match status" value="1"/>
</dbReference>
<keyword evidence="11" id="KW-0133">Cell shape</keyword>
<dbReference type="InterPro" id="IPR011004">
    <property type="entry name" value="Trimer_LpxA-like_sf"/>
</dbReference>
<dbReference type="GO" id="GO:0000287">
    <property type="term" value="F:magnesium ion binding"/>
    <property type="evidence" value="ECO:0007669"/>
    <property type="project" value="InterPro"/>
</dbReference>
<keyword evidence="12" id="KW-0573">Peptidoglycan synthesis</keyword>
<evidence type="ECO:0000256" key="10">
    <source>
        <dbReference type="ARBA" id="ARBA00022842"/>
    </source>
</evidence>
<keyword evidence="8" id="KW-0479">Metal-binding</keyword>
<keyword evidence="7" id="KW-0548">Nucleotidyltransferase</keyword>
<evidence type="ECO:0000256" key="1">
    <source>
        <dbReference type="ARBA" id="ARBA00001946"/>
    </source>
</evidence>
<keyword evidence="6" id="KW-0808">Transferase</keyword>
<evidence type="ECO:0000256" key="6">
    <source>
        <dbReference type="ARBA" id="ARBA00022679"/>
    </source>
</evidence>
<reference evidence="19" key="1">
    <citation type="submission" date="2023-03" db="EMBL/GenBank/DDBJ databases">
        <authorList>
            <person name="Steffen K."/>
            <person name="Cardenas P."/>
        </authorList>
    </citation>
    <scope>NUCLEOTIDE SEQUENCE</scope>
</reference>
<dbReference type="PANTHER" id="PTHR43584:SF3">
    <property type="entry name" value="BIFUNCTIONAL PROTEIN GLMU"/>
    <property type="match status" value="1"/>
</dbReference>
<dbReference type="Gene3D" id="2.160.10.10">
    <property type="entry name" value="Hexapeptide repeat proteins"/>
    <property type="match status" value="1"/>
</dbReference>
<dbReference type="HAMAP" id="MF_01631">
    <property type="entry name" value="GlmU"/>
    <property type="match status" value="1"/>
</dbReference>
<keyword evidence="13" id="KW-0511">Multifunctional enzyme</keyword>
<dbReference type="Pfam" id="PF00132">
    <property type="entry name" value="Hexapep"/>
    <property type="match status" value="1"/>
</dbReference>
<dbReference type="GO" id="GO:0003977">
    <property type="term" value="F:UDP-N-acetylglucosamine diphosphorylase activity"/>
    <property type="evidence" value="ECO:0007669"/>
    <property type="project" value="UniProtKB-EC"/>
</dbReference>
<evidence type="ECO:0000256" key="17">
    <source>
        <dbReference type="ARBA" id="ARBA00048493"/>
    </source>
</evidence>
<evidence type="ECO:0000256" key="2">
    <source>
        <dbReference type="ARBA" id="ARBA00004496"/>
    </source>
</evidence>
<dbReference type="Pfam" id="PF12804">
    <property type="entry name" value="NTP_transf_3"/>
    <property type="match status" value="1"/>
</dbReference>
<evidence type="ECO:0000313" key="19">
    <source>
        <dbReference type="EMBL" id="CAI8045719.1"/>
    </source>
</evidence>
<dbReference type="GO" id="GO:0006048">
    <property type="term" value="P:UDP-N-acetylglucosamine biosynthetic process"/>
    <property type="evidence" value="ECO:0007669"/>
    <property type="project" value="InterPro"/>
</dbReference>
<proteinExistence type="inferred from homology"/>
<keyword evidence="14" id="KW-0012">Acyltransferase</keyword>
<dbReference type="SUPFAM" id="SSF53448">
    <property type="entry name" value="Nucleotide-diphospho-sugar transferases"/>
    <property type="match status" value="1"/>
</dbReference>
<evidence type="ECO:0000256" key="14">
    <source>
        <dbReference type="ARBA" id="ARBA00023315"/>
    </source>
</evidence>
<protein>
    <submittedName>
        <fullName evidence="19">Bifunctional protein GlmU</fullName>
    </submittedName>
</protein>
<comment type="catalytic activity">
    <reaction evidence="16">
        <text>alpha-D-glucosamine 1-phosphate + acetyl-CoA = N-acetyl-alpha-D-glucosamine 1-phosphate + CoA + H(+)</text>
        <dbReference type="Rhea" id="RHEA:13725"/>
        <dbReference type="ChEBI" id="CHEBI:15378"/>
        <dbReference type="ChEBI" id="CHEBI:57287"/>
        <dbReference type="ChEBI" id="CHEBI:57288"/>
        <dbReference type="ChEBI" id="CHEBI:57776"/>
        <dbReference type="ChEBI" id="CHEBI:58516"/>
        <dbReference type="EC" id="2.3.1.157"/>
    </reaction>
</comment>
<keyword evidence="15" id="KW-0961">Cell wall biogenesis/degradation</keyword>
<comment type="cofactor">
    <cofactor evidence="1">
        <name>Mg(2+)</name>
        <dbReference type="ChEBI" id="CHEBI:18420"/>
    </cofactor>
</comment>
<dbReference type="InterPro" id="IPR005882">
    <property type="entry name" value="Bifunctional_GlmU"/>
</dbReference>
<evidence type="ECO:0000256" key="16">
    <source>
        <dbReference type="ARBA" id="ARBA00048247"/>
    </source>
</evidence>
<gene>
    <name evidence="19" type="ORF">GBAR_LOCUS25285</name>
</gene>